<protein>
    <submittedName>
        <fullName evidence="9">TolC family protein</fullName>
    </submittedName>
</protein>
<name>A0A3D3REB5_9PLAN</name>
<dbReference type="GO" id="GO:0015288">
    <property type="term" value="F:porin activity"/>
    <property type="evidence" value="ECO:0007669"/>
    <property type="project" value="TreeGrafter"/>
</dbReference>
<dbReference type="GO" id="GO:0015562">
    <property type="term" value="F:efflux transmembrane transporter activity"/>
    <property type="evidence" value="ECO:0007669"/>
    <property type="project" value="InterPro"/>
</dbReference>
<evidence type="ECO:0000313" key="10">
    <source>
        <dbReference type="Proteomes" id="UP000263642"/>
    </source>
</evidence>
<comment type="similarity">
    <text evidence="2">Belongs to the outer membrane factor (OMF) (TC 1.B.17) family.</text>
</comment>
<dbReference type="Proteomes" id="UP000263642">
    <property type="component" value="Unassembled WGS sequence"/>
</dbReference>
<keyword evidence="7" id="KW-0998">Cell outer membrane</keyword>
<comment type="caution">
    <text evidence="9">The sequence shown here is derived from an EMBL/GenBank/DDBJ whole genome shotgun (WGS) entry which is preliminary data.</text>
</comment>
<feature type="compositionally biased region" description="Pro residues" evidence="8">
    <location>
        <begin position="695"/>
        <end position="708"/>
    </location>
</feature>
<evidence type="ECO:0000256" key="2">
    <source>
        <dbReference type="ARBA" id="ARBA00007613"/>
    </source>
</evidence>
<gene>
    <name evidence="9" type="ORF">DIT97_26750</name>
</gene>
<keyword evidence="6" id="KW-0472">Membrane</keyword>
<evidence type="ECO:0000256" key="3">
    <source>
        <dbReference type="ARBA" id="ARBA00022448"/>
    </source>
</evidence>
<reference evidence="9 10" key="1">
    <citation type="journal article" date="2018" name="Nat. Biotechnol.">
        <title>A standardized bacterial taxonomy based on genome phylogeny substantially revises the tree of life.</title>
        <authorList>
            <person name="Parks D.H."/>
            <person name="Chuvochina M."/>
            <person name="Waite D.W."/>
            <person name="Rinke C."/>
            <person name="Skarshewski A."/>
            <person name="Chaumeil P.A."/>
            <person name="Hugenholtz P."/>
        </authorList>
    </citation>
    <scope>NUCLEOTIDE SEQUENCE [LARGE SCALE GENOMIC DNA]</scope>
    <source>
        <strain evidence="9">UBA9375</strain>
    </source>
</reference>
<proteinExistence type="inferred from homology"/>
<evidence type="ECO:0000256" key="8">
    <source>
        <dbReference type="SAM" id="MobiDB-lite"/>
    </source>
</evidence>
<dbReference type="PANTHER" id="PTHR30026">
    <property type="entry name" value="OUTER MEMBRANE PROTEIN TOLC"/>
    <property type="match status" value="1"/>
</dbReference>
<dbReference type="GO" id="GO:0009279">
    <property type="term" value="C:cell outer membrane"/>
    <property type="evidence" value="ECO:0007669"/>
    <property type="project" value="UniProtKB-SubCell"/>
</dbReference>
<keyword evidence="3" id="KW-0813">Transport</keyword>
<dbReference type="SUPFAM" id="SSF56954">
    <property type="entry name" value="Outer membrane efflux proteins (OEP)"/>
    <property type="match status" value="1"/>
</dbReference>
<evidence type="ECO:0000313" key="9">
    <source>
        <dbReference type="EMBL" id="HCO26438.1"/>
    </source>
</evidence>
<dbReference type="Pfam" id="PF02321">
    <property type="entry name" value="OEP"/>
    <property type="match status" value="1"/>
</dbReference>
<dbReference type="PANTHER" id="PTHR30026:SF23">
    <property type="entry name" value="TO APRF-PUTATIVE OUTER MEMBRANE EFFLUX PROTEIN OR SECRETED ALKALINE PHOSPHATASE-RELATED"/>
    <property type="match status" value="1"/>
</dbReference>
<sequence length="785" mass="87011">MNIHFMPIIVVHVLKDKNMNLRQKLHQFFCGCLITSQLVGCHGLGTDTDLHYLGDKELQYYEDVATKIEYPAVYEETPEEITFSGKPRTLTDRSQDEIWDLPLMDAIHLGLANSEVIRVSGTLGTNGNALLNNPDGTPSIYDPSIQETNVLLGGSRGVEAALSAFDTTFTANMLWGRSEQVQNSPFFGGIPGGTLTQETGQFQSGLSKTFANGGQFALSHNWNYTGSNATSQLFPSTYAGNAGLSYRQPFLAGAGVDYTRIAGPIGSGFTGITGVSQGVVIARINNDLVLADFERNVRNLISDIEESYWQLYLAYRLYDTQVVARNSALRSWREAHAKLEAGGTRNFKPADEAQAKDRLFETQSLVQSTRSDIYTAESRFRRLVGLPVNDGKIIRPIDDPIAAEFTPDWSMCLTEALVHRVELRKQKWNIKSLEFQRMAATSLTKPRLDLVSSYQVNGFGDRLLSQKNTDGVTSQGLHSAYGTLMDNDQDSWTVGWEFSMPLGFRSAHAQVENLEFRLSKARAVLKAQEMDVSQELAITFQDLTKNYATAQSNFNRWRAARRRVELFDAEVQAGTTTLDTLLRAQSSLAAAETEYYRSLVAYNVAIKNLHKWKGTLLQHNNVHLMEGEWSPVAYQQAVRRAWARTHGVDAHKLRSKPEPFVSDGYIGEVGVMPAAEGQSFSSGQEGMTPDILPVPEPGMTPEYAPPAPATSGEPEARLQLNEDAQSRNPFVQSDIENAVKIALESEPPAPQPRIKQVSSTQQELPIADTEKNLEVEFMPATSFVE</sequence>
<comment type="subcellular location">
    <subcellularLocation>
        <location evidence="1">Cell outer membrane</location>
    </subcellularLocation>
</comment>
<feature type="region of interest" description="Disordered" evidence="8">
    <location>
        <begin position="695"/>
        <end position="714"/>
    </location>
</feature>
<dbReference type="InterPro" id="IPR003423">
    <property type="entry name" value="OMP_efflux"/>
</dbReference>
<dbReference type="InterPro" id="IPR051906">
    <property type="entry name" value="TolC-like"/>
</dbReference>
<organism evidence="9 10">
    <name type="scientific">Gimesia maris</name>
    <dbReference type="NCBI Taxonomy" id="122"/>
    <lineage>
        <taxon>Bacteria</taxon>
        <taxon>Pseudomonadati</taxon>
        <taxon>Planctomycetota</taxon>
        <taxon>Planctomycetia</taxon>
        <taxon>Planctomycetales</taxon>
        <taxon>Planctomycetaceae</taxon>
        <taxon>Gimesia</taxon>
    </lineage>
</organism>
<dbReference type="AlphaFoldDB" id="A0A3D3REB5"/>
<evidence type="ECO:0000256" key="6">
    <source>
        <dbReference type="ARBA" id="ARBA00023136"/>
    </source>
</evidence>
<accession>A0A3D3REB5</accession>
<evidence type="ECO:0000256" key="7">
    <source>
        <dbReference type="ARBA" id="ARBA00023237"/>
    </source>
</evidence>
<dbReference type="EMBL" id="DQAY01000160">
    <property type="protein sequence ID" value="HCO26438.1"/>
    <property type="molecule type" value="Genomic_DNA"/>
</dbReference>
<dbReference type="Gene3D" id="1.20.1600.10">
    <property type="entry name" value="Outer membrane efflux proteins (OEP)"/>
    <property type="match status" value="1"/>
</dbReference>
<dbReference type="GO" id="GO:1990281">
    <property type="term" value="C:efflux pump complex"/>
    <property type="evidence" value="ECO:0007669"/>
    <property type="project" value="TreeGrafter"/>
</dbReference>
<evidence type="ECO:0000256" key="5">
    <source>
        <dbReference type="ARBA" id="ARBA00022692"/>
    </source>
</evidence>
<feature type="region of interest" description="Disordered" evidence="8">
    <location>
        <begin position="745"/>
        <end position="766"/>
    </location>
</feature>
<evidence type="ECO:0000256" key="1">
    <source>
        <dbReference type="ARBA" id="ARBA00004442"/>
    </source>
</evidence>
<evidence type="ECO:0000256" key="4">
    <source>
        <dbReference type="ARBA" id="ARBA00022452"/>
    </source>
</evidence>
<keyword evidence="5" id="KW-0812">Transmembrane</keyword>
<keyword evidence="4" id="KW-1134">Transmembrane beta strand</keyword>